<keyword evidence="2" id="KW-0472">Membrane</keyword>
<keyword evidence="2" id="KW-0812">Transmembrane</keyword>
<evidence type="ECO:0000256" key="1">
    <source>
        <dbReference type="SAM" id="MobiDB-lite"/>
    </source>
</evidence>
<reference evidence="4" key="1">
    <citation type="submission" date="2022-01" db="EMBL/GenBank/DDBJ databases">
        <title>Genome Sequence Resource for Two Populations of Ditylenchus destructor, the Migratory Endoparasitic Phytonematode.</title>
        <authorList>
            <person name="Zhang H."/>
            <person name="Lin R."/>
            <person name="Xie B."/>
        </authorList>
    </citation>
    <scope>NUCLEOTIDE SEQUENCE</scope>
    <source>
        <strain evidence="4">BazhouSP</strain>
    </source>
</reference>
<organism evidence="4 5">
    <name type="scientific">Ditylenchus destructor</name>
    <dbReference type="NCBI Taxonomy" id="166010"/>
    <lineage>
        <taxon>Eukaryota</taxon>
        <taxon>Metazoa</taxon>
        <taxon>Ecdysozoa</taxon>
        <taxon>Nematoda</taxon>
        <taxon>Chromadorea</taxon>
        <taxon>Rhabditida</taxon>
        <taxon>Tylenchina</taxon>
        <taxon>Tylenchomorpha</taxon>
        <taxon>Sphaerularioidea</taxon>
        <taxon>Anguinidae</taxon>
        <taxon>Anguininae</taxon>
        <taxon>Ditylenchus</taxon>
    </lineage>
</organism>
<feature type="signal peptide" evidence="3">
    <location>
        <begin position="1"/>
        <end position="27"/>
    </location>
</feature>
<name>A0AAD4MT26_9BILA</name>
<dbReference type="EMBL" id="JAKKPZ010000068">
    <property type="protein sequence ID" value="KAI1704423.1"/>
    <property type="molecule type" value="Genomic_DNA"/>
</dbReference>
<feature type="transmembrane region" description="Helical" evidence="2">
    <location>
        <begin position="245"/>
        <end position="269"/>
    </location>
</feature>
<evidence type="ECO:0000313" key="4">
    <source>
        <dbReference type="EMBL" id="KAI1704423.1"/>
    </source>
</evidence>
<keyword evidence="2" id="KW-1133">Transmembrane helix</keyword>
<sequence length="310" mass="34540">MSFALNKLSILCVISISFLTICWQAHAPDSASLGSPEGDEKVKSMKNDIDSKLEHIESVEKLDFSKIPTESRGKVTKLIEILKAMKIIILSPTDLQNVEKAQLKWQEVKAIFPQMNLNGRHAKPNGELVTKLKSLFNEVDSNNSDSDIVAERNKLRATFEAFKKKLGLSSKALSTTKIPKDNAARQSSLPGAGKAQPENKQDEMKESLAVAVEALSGYIDRFFTEAINRFKKETVNPRRRRKRGLVIKFLNVLMTLIVWITVLIAWGFVCICTGVGPILWAYFEFIGDGSVCTTIGRDLTLVFLGRTQHG</sequence>
<evidence type="ECO:0000256" key="2">
    <source>
        <dbReference type="SAM" id="Phobius"/>
    </source>
</evidence>
<dbReference type="Proteomes" id="UP001201812">
    <property type="component" value="Unassembled WGS sequence"/>
</dbReference>
<proteinExistence type="predicted"/>
<evidence type="ECO:0000256" key="3">
    <source>
        <dbReference type="SAM" id="SignalP"/>
    </source>
</evidence>
<gene>
    <name evidence="4" type="ORF">DdX_14290</name>
</gene>
<evidence type="ECO:0000313" key="5">
    <source>
        <dbReference type="Proteomes" id="UP001201812"/>
    </source>
</evidence>
<keyword evidence="5" id="KW-1185">Reference proteome</keyword>
<comment type="caution">
    <text evidence="4">The sequence shown here is derived from an EMBL/GenBank/DDBJ whole genome shotgun (WGS) entry which is preliminary data.</text>
</comment>
<protein>
    <submittedName>
        <fullName evidence="4">Uncharacterized protein</fullName>
    </submittedName>
</protein>
<keyword evidence="3" id="KW-0732">Signal</keyword>
<accession>A0AAD4MT26</accession>
<feature type="region of interest" description="Disordered" evidence="1">
    <location>
        <begin position="179"/>
        <end position="200"/>
    </location>
</feature>
<dbReference type="AlphaFoldDB" id="A0AAD4MT26"/>
<feature type="chain" id="PRO_5041968213" evidence="3">
    <location>
        <begin position="28"/>
        <end position="310"/>
    </location>
</feature>